<dbReference type="InterPro" id="IPR003439">
    <property type="entry name" value="ABC_transporter-like_ATP-bd"/>
</dbReference>
<evidence type="ECO:0000256" key="9">
    <source>
        <dbReference type="SAM" id="Phobius"/>
    </source>
</evidence>
<protein>
    <recommendedName>
        <fullName evidence="10">ABC transporter domain-containing protein</fullName>
    </recommendedName>
</protein>
<evidence type="ECO:0000256" key="8">
    <source>
        <dbReference type="SAM" id="MobiDB-lite"/>
    </source>
</evidence>
<dbReference type="InterPro" id="IPR017871">
    <property type="entry name" value="ABC_transporter-like_CS"/>
</dbReference>
<feature type="domain" description="ABC transporter" evidence="10">
    <location>
        <begin position="862"/>
        <end position="1096"/>
    </location>
</feature>
<dbReference type="GO" id="GO:0005524">
    <property type="term" value="F:ATP binding"/>
    <property type="evidence" value="ECO:0007669"/>
    <property type="project" value="UniProtKB-KW"/>
</dbReference>
<feature type="transmembrane region" description="Helical" evidence="9">
    <location>
        <begin position="1204"/>
        <end position="1225"/>
    </location>
</feature>
<dbReference type="SMART" id="SM00382">
    <property type="entry name" value="AAA"/>
    <property type="match status" value="2"/>
</dbReference>
<dbReference type="Gene3D" id="3.40.50.300">
    <property type="entry name" value="P-loop containing nucleotide triphosphate hydrolases"/>
    <property type="match status" value="3"/>
</dbReference>
<dbReference type="PROSITE" id="PS50893">
    <property type="entry name" value="ABC_TRANSPORTER_2"/>
    <property type="match status" value="2"/>
</dbReference>
<feature type="transmembrane region" description="Helical" evidence="9">
    <location>
        <begin position="1245"/>
        <end position="1271"/>
    </location>
</feature>
<dbReference type="Pfam" id="PF01061">
    <property type="entry name" value="ABC2_membrane"/>
    <property type="match status" value="2"/>
</dbReference>
<dbReference type="Pfam" id="PF00005">
    <property type="entry name" value="ABC_tran"/>
    <property type="match status" value="2"/>
</dbReference>
<organism evidence="11 12">
    <name type="scientific">Prototheca wickerhamii</name>
    <dbReference type="NCBI Taxonomy" id="3111"/>
    <lineage>
        <taxon>Eukaryota</taxon>
        <taxon>Viridiplantae</taxon>
        <taxon>Chlorophyta</taxon>
        <taxon>core chlorophytes</taxon>
        <taxon>Trebouxiophyceae</taxon>
        <taxon>Chlorellales</taxon>
        <taxon>Chlorellaceae</taxon>
        <taxon>Prototheca</taxon>
    </lineage>
</organism>
<evidence type="ECO:0000313" key="12">
    <source>
        <dbReference type="Proteomes" id="UP001255856"/>
    </source>
</evidence>
<evidence type="ECO:0000256" key="6">
    <source>
        <dbReference type="ARBA" id="ARBA00022989"/>
    </source>
</evidence>
<keyword evidence="4" id="KW-0547">Nucleotide-binding</keyword>
<keyword evidence="12" id="KW-1185">Reference proteome</keyword>
<keyword evidence="5" id="KW-0067">ATP-binding</keyword>
<feature type="transmembrane region" description="Helical" evidence="9">
    <location>
        <begin position="593"/>
        <end position="620"/>
    </location>
</feature>
<feature type="transmembrane region" description="Helical" evidence="9">
    <location>
        <begin position="551"/>
        <end position="573"/>
    </location>
</feature>
<evidence type="ECO:0000256" key="7">
    <source>
        <dbReference type="ARBA" id="ARBA00023136"/>
    </source>
</evidence>
<feature type="transmembrane region" description="Helical" evidence="9">
    <location>
        <begin position="664"/>
        <end position="682"/>
    </location>
</feature>
<feature type="transmembrane region" description="Helical" evidence="9">
    <location>
        <begin position="1392"/>
        <end position="1415"/>
    </location>
</feature>
<evidence type="ECO:0000313" key="11">
    <source>
        <dbReference type="EMBL" id="KAK2076776.1"/>
    </source>
</evidence>
<evidence type="ECO:0000256" key="2">
    <source>
        <dbReference type="ARBA" id="ARBA00022448"/>
    </source>
</evidence>
<feature type="transmembrane region" description="Helical" evidence="9">
    <location>
        <begin position="519"/>
        <end position="539"/>
    </location>
</feature>
<dbReference type="SUPFAM" id="SSF52540">
    <property type="entry name" value="P-loop containing nucleoside triphosphate hydrolases"/>
    <property type="match status" value="2"/>
</dbReference>
<comment type="subcellular location">
    <subcellularLocation>
        <location evidence="1">Membrane</location>
        <topology evidence="1">Multi-pass membrane protein</topology>
    </subcellularLocation>
</comment>
<name>A0AAD9IEE6_PROWI</name>
<keyword evidence="2" id="KW-0813">Transport</keyword>
<dbReference type="EMBL" id="JASFZW010000008">
    <property type="protein sequence ID" value="KAK2076776.1"/>
    <property type="molecule type" value="Genomic_DNA"/>
</dbReference>
<accession>A0AAD9IEE6</accession>
<reference evidence="11" key="1">
    <citation type="submission" date="2021-01" db="EMBL/GenBank/DDBJ databases">
        <authorList>
            <person name="Eckstrom K.M.E."/>
        </authorList>
    </citation>
    <scope>NUCLEOTIDE SEQUENCE</scope>
    <source>
        <strain evidence="11">UVCC 0001</strain>
    </source>
</reference>
<dbReference type="InterPro" id="IPR027417">
    <property type="entry name" value="P-loop_NTPase"/>
</dbReference>
<dbReference type="Pfam" id="PF19055">
    <property type="entry name" value="ABC2_membrane_7"/>
    <property type="match status" value="1"/>
</dbReference>
<feature type="transmembrane region" description="Helical" evidence="9">
    <location>
        <begin position="1277"/>
        <end position="1298"/>
    </location>
</feature>
<evidence type="ECO:0000259" key="10">
    <source>
        <dbReference type="PROSITE" id="PS50893"/>
    </source>
</evidence>
<dbReference type="GO" id="GO:0071944">
    <property type="term" value="C:cell periphery"/>
    <property type="evidence" value="ECO:0007669"/>
    <property type="project" value="UniProtKB-ARBA"/>
</dbReference>
<gene>
    <name evidence="11" type="ORF">QBZ16_005002</name>
</gene>
<sequence>MSATGDGYNFYQQSVPVLKLLDRDIPEVTVRYKDLTIEVDAAVGLSDTPSLWHSSIALVNWLLLRSRASRRPLKIFDGVSGMLYPGRLTLLLGPPSSGKTIFMKTLAGRTKPHAHLRVTGSVDYNGQPIDSFNVNRTAGFVDQYTYHIGALSVMEMLQFAYDCLTDHNQTEADAEVLLAKLEALEKKLGEENGLEGGRISIDPHGSDSGSGKDGVVPNGAQHSRAGADNEALSQKRAALAPHPSASLAGVAAPLSADFLRDYIRVLKQAIKPYLVMKTTGLSHAADTFVGDAMHRGISGGERRRATLAEVLVGPQNVLFMDEISTGLDSATAYSVIRSLRNACHALKTTYLVSLLQPPPEVMRLFDDVILITDGLVIYHGPMASVLDFFANQGFVCPPRKDPGSFLQEVTTPLGQMSYATDELLHRFGIPVSVRDPVKLLRDPPARLLVSVAELARAFWVDTEEGRGMLAAVEAEDKGKHRASGASSSFSRRRYANGVVHLVRTLFRRQVLLNLVRSRGFIIVRSLQSAVMGLIVGSLYNNIEPGPDTWRTVVAFCLVTAVVVMMMPMPQMAIVFATKRVFFKHRDDRLFPSWAYVLSFLLTQLVPSTLETIMFCVPAYFLVDFYRSAGRFFTFLFIAWSGSNAQASMVRLLGFCTPDLTVGNLYLSLVMLLLMITNGFVMLKPEMPDYIVWIYYINPLAYTIKGITINELQSPQWAIPVNQTTWGDVALEAFGIPNNTMWIWGSVIYLWGFVLIMSALSALALIWFGPAKPRASVEEDRIDEVEGSGWSSFVHTIGAQRSSRSGGAVAHASIASQSSVADGERPPLRHVVVPFTPITLVCRNIRYYVPDPAGGKGANPNVIQDTGDAEIDGKLRLLNDVSFYAEPTDLIALMGGSGAGKTTAHGCGTVGLVRGDILVNGHPKEQSSWARVVGYVEQTDIHSAALTVRESLLFSARMRLEESIPMHDVESIVEETMRMVELDKLQWRVIGSNEAGLSLEQLKRVSIAVELVANPSVVFMDEPTSGLDARSAVIVMRAVRNVADSHRTVMVTIHQPSMEIFEAFDTILLLQRGGQLTYFGPLGKQSCELVKYLESQPGVEPLRPGYNPATWMLEVTGGSMSTTFRDAGQNFPELYAASALKKQNDERAEALVAKGAAEHEPLSFATRYAASKNTQRKWLIRKFYKLYWYTPEPMDLASVQSVSGLIFSMALFLGIFNCMAVMPLYFQERIVFYRERSAGMYAPGPYILATALAEVPYLVLQTLLLVSITYWMVGFQAVAWKFFFFLILFFLNLTMFTVYGQFLTYLTPNQLMSMMLAALSTQLWTFFNGFPIPYPEIPEGWKWMNRISPSTWTIYGLACSQLCDVNVEMIDLAGNPTTLPEFLKDFFDWEENMVWWCVLFLFAYCIFFGVTAALLLTKVSYLRR</sequence>
<comment type="caution">
    <text evidence="11">The sequence shown here is derived from an EMBL/GenBank/DDBJ whole genome shotgun (WGS) entry which is preliminary data.</text>
</comment>
<feature type="domain" description="ABC transporter" evidence="10">
    <location>
        <begin position="56"/>
        <end position="398"/>
    </location>
</feature>
<keyword evidence="3 9" id="KW-0812">Transmembrane</keyword>
<evidence type="ECO:0000256" key="3">
    <source>
        <dbReference type="ARBA" id="ARBA00022692"/>
    </source>
</evidence>
<evidence type="ECO:0000256" key="5">
    <source>
        <dbReference type="ARBA" id="ARBA00022840"/>
    </source>
</evidence>
<dbReference type="GO" id="GO:0016020">
    <property type="term" value="C:membrane"/>
    <property type="evidence" value="ECO:0007669"/>
    <property type="project" value="UniProtKB-SubCell"/>
</dbReference>
<evidence type="ECO:0000256" key="1">
    <source>
        <dbReference type="ARBA" id="ARBA00004141"/>
    </source>
</evidence>
<keyword evidence="6 9" id="KW-1133">Transmembrane helix</keyword>
<dbReference type="InterPro" id="IPR003593">
    <property type="entry name" value="AAA+_ATPase"/>
</dbReference>
<keyword evidence="7 9" id="KW-0472">Membrane</keyword>
<feature type="transmembrane region" description="Helical" evidence="9">
    <location>
        <begin position="747"/>
        <end position="767"/>
    </location>
</feature>
<dbReference type="InterPro" id="IPR043926">
    <property type="entry name" value="ABCG_dom"/>
</dbReference>
<dbReference type="PROSITE" id="PS00211">
    <property type="entry name" value="ABC_TRANSPORTER_1"/>
    <property type="match status" value="1"/>
</dbReference>
<dbReference type="Proteomes" id="UP001255856">
    <property type="component" value="Unassembled WGS sequence"/>
</dbReference>
<proteinExistence type="predicted"/>
<dbReference type="GO" id="GO:0016887">
    <property type="term" value="F:ATP hydrolysis activity"/>
    <property type="evidence" value="ECO:0007669"/>
    <property type="project" value="InterPro"/>
</dbReference>
<dbReference type="GO" id="GO:0140359">
    <property type="term" value="F:ABC-type transporter activity"/>
    <property type="evidence" value="ECO:0007669"/>
    <property type="project" value="InterPro"/>
</dbReference>
<feature type="transmembrane region" description="Helical" evidence="9">
    <location>
        <begin position="632"/>
        <end position="652"/>
    </location>
</feature>
<dbReference type="InterPro" id="IPR013525">
    <property type="entry name" value="ABC2_TM"/>
</dbReference>
<evidence type="ECO:0000256" key="4">
    <source>
        <dbReference type="ARBA" id="ARBA00022741"/>
    </source>
</evidence>
<dbReference type="PANTHER" id="PTHR19241">
    <property type="entry name" value="ATP-BINDING CASSETTE TRANSPORTER"/>
    <property type="match status" value="1"/>
</dbReference>
<feature type="region of interest" description="Disordered" evidence="8">
    <location>
        <begin position="193"/>
        <end position="238"/>
    </location>
</feature>